<dbReference type="AlphaFoldDB" id="A0A7X2NTQ5"/>
<name>A0A7X2NTQ5_9FIRM</name>
<organism evidence="1 2">
    <name type="scientific">Stecheria intestinalis</name>
    <dbReference type="NCBI Taxonomy" id="2606630"/>
    <lineage>
        <taxon>Bacteria</taxon>
        <taxon>Bacillati</taxon>
        <taxon>Bacillota</taxon>
        <taxon>Erysipelotrichia</taxon>
        <taxon>Erysipelotrichales</taxon>
        <taxon>Erysipelotrichaceae</taxon>
        <taxon>Stecheria</taxon>
    </lineage>
</organism>
<accession>A0A7X2NTQ5</accession>
<keyword evidence="2" id="KW-1185">Reference proteome</keyword>
<gene>
    <name evidence="1" type="ORF">FYJ51_10645</name>
</gene>
<dbReference type="EMBL" id="VUMN01000029">
    <property type="protein sequence ID" value="MSS59350.1"/>
    <property type="molecule type" value="Genomic_DNA"/>
</dbReference>
<reference evidence="1 2" key="1">
    <citation type="submission" date="2019-08" db="EMBL/GenBank/DDBJ databases">
        <title>In-depth cultivation of the pig gut microbiome towards novel bacterial diversity and tailored functional studies.</title>
        <authorList>
            <person name="Wylensek D."/>
            <person name="Hitch T.C.A."/>
            <person name="Clavel T."/>
        </authorList>
    </citation>
    <scope>NUCLEOTIDE SEQUENCE [LARGE SCALE GENOMIC DNA]</scope>
    <source>
        <strain evidence="1 2">Oil+RF-744-GAM-WT-6</strain>
    </source>
</reference>
<proteinExistence type="predicted"/>
<dbReference type="RefSeq" id="WP_135358181.1">
    <property type="nucleotide sequence ID" value="NZ_JAQXPC010000028.1"/>
</dbReference>
<sequence>MEFIRLQTLHCLMIIHRCADDPEHSDQNLLDSYSWMQELNRTLEMMDPTSRFLMQNLFRNEKTDWYKPYWSKTTYYRLKKKAVQEFLNCFMPAF</sequence>
<evidence type="ECO:0000313" key="2">
    <source>
        <dbReference type="Proteomes" id="UP000461880"/>
    </source>
</evidence>
<protein>
    <submittedName>
        <fullName evidence="1">Uncharacterized protein</fullName>
    </submittedName>
</protein>
<dbReference type="Proteomes" id="UP000461880">
    <property type="component" value="Unassembled WGS sequence"/>
</dbReference>
<dbReference type="InterPro" id="IPR058231">
    <property type="entry name" value="MG284-like_C"/>
</dbReference>
<dbReference type="NCBIfam" id="NF045770">
    <property type="entry name" value="MPN403_MG284_C"/>
    <property type="match status" value="1"/>
</dbReference>
<evidence type="ECO:0000313" key="1">
    <source>
        <dbReference type="EMBL" id="MSS59350.1"/>
    </source>
</evidence>
<comment type="caution">
    <text evidence="1">The sequence shown here is derived from an EMBL/GenBank/DDBJ whole genome shotgun (WGS) entry which is preliminary data.</text>
</comment>